<evidence type="ECO:0000313" key="3">
    <source>
        <dbReference type="EMBL" id="BCB77634.1"/>
    </source>
</evidence>
<evidence type="ECO:0000313" key="4">
    <source>
        <dbReference type="Proteomes" id="UP000502508"/>
    </source>
</evidence>
<accession>A0A6F8XUW5</accession>
<keyword evidence="1" id="KW-0732">Signal</keyword>
<sequence length="243" mass="26898">MATLESATVIIRQEGLKAMTTAVAVRSDEEIQQDVMAEFSWDARLQPNEIGVAARDGIVTLTGSVDTFVKKWAAERAAQRVRAVRAVANDIEVRLPSSAERSDADVAAAVTRSLEWDALVPADRIDVTVSKGWITLRGEVEWEYQRRTAERAVRGLSGVRGVTNFIAVRPRVQPVPRELERRIQEALVRSVETDANNIQIRIDAGQVTATGTVRSWMEKQEAERVVWSAPGVTSVINRITIEP</sequence>
<proteinExistence type="predicted"/>
<dbReference type="AlphaFoldDB" id="A0A6F8XUW5"/>
<evidence type="ECO:0000259" key="2">
    <source>
        <dbReference type="PROSITE" id="PS50914"/>
    </source>
</evidence>
<dbReference type="InterPro" id="IPR007055">
    <property type="entry name" value="BON_dom"/>
</dbReference>
<reference evidence="3 4" key="1">
    <citation type="submission" date="2020-03" db="EMBL/GenBank/DDBJ databases">
        <title>Whole genome shotgun sequence of Phytohabitans flavus NBRC 107702.</title>
        <authorList>
            <person name="Komaki H."/>
            <person name="Tamura T."/>
        </authorList>
    </citation>
    <scope>NUCLEOTIDE SEQUENCE [LARGE SCALE GENOMIC DNA]</scope>
    <source>
        <strain evidence="3 4">NBRC 107702</strain>
    </source>
</reference>
<dbReference type="Proteomes" id="UP000502508">
    <property type="component" value="Chromosome"/>
</dbReference>
<keyword evidence="3" id="KW-0808">Transferase</keyword>
<gene>
    <name evidence="3" type="ORF">Pflav_040440</name>
</gene>
<dbReference type="PROSITE" id="PS50914">
    <property type="entry name" value="BON"/>
    <property type="match status" value="3"/>
</dbReference>
<reference evidence="3 4" key="2">
    <citation type="submission" date="2020-03" db="EMBL/GenBank/DDBJ databases">
        <authorList>
            <person name="Ichikawa N."/>
            <person name="Kimura A."/>
            <person name="Kitahashi Y."/>
            <person name="Uohara A."/>
        </authorList>
    </citation>
    <scope>NUCLEOTIDE SEQUENCE [LARGE SCALE GENOMIC DNA]</scope>
    <source>
        <strain evidence="3 4">NBRC 107702</strain>
    </source>
</reference>
<dbReference type="GO" id="GO:0008483">
    <property type="term" value="F:transaminase activity"/>
    <property type="evidence" value="ECO:0007669"/>
    <property type="project" value="UniProtKB-KW"/>
</dbReference>
<dbReference type="Pfam" id="PF04972">
    <property type="entry name" value="BON"/>
    <property type="match status" value="3"/>
</dbReference>
<name>A0A6F8XUW5_9ACTN</name>
<feature type="domain" description="BON" evidence="2">
    <location>
        <begin position="102"/>
        <end position="170"/>
    </location>
</feature>
<protein>
    <submittedName>
        <fullName evidence="3">Ornithine aminotransferase</fullName>
    </submittedName>
</protein>
<keyword evidence="4" id="KW-1185">Reference proteome</keyword>
<dbReference type="PANTHER" id="PTHR34606:SF4">
    <property type="entry name" value="OUTER MEMBRANE LIPOPROTEIN DOLP"/>
    <property type="match status" value="1"/>
</dbReference>
<dbReference type="EMBL" id="AP022870">
    <property type="protein sequence ID" value="BCB77634.1"/>
    <property type="molecule type" value="Genomic_DNA"/>
</dbReference>
<evidence type="ECO:0000256" key="1">
    <source>
        <dbReference type="ARBA" id="ARBA00022729"/>
    </source>
</evidence>
<feature type="domain" description="BON" evidence="2">
    <location>
        <begin position="175"/>
        <end position="243"/>
    </location>
</feature>
<dbReference type="PANTHER" id="PTHR34606">
    <property type="entry name" value="BON DOMAIN-CONTAINING PROTEIN"/>
    <property type="match status" value="1"/>
</dbReference>
<organism evidence="3 4">
    <name type="scientific">Phytohabitans flavus</name>
    <dbReference type="NCBI Taxonomy" id="1076124"/>
    <lineage>
        <taxon>Bacteria</taxon>
        <taxon>Bacillati</taxon>
        <taxon>Actinomycetota</taxon>
        <taxon>Actinomycetes</taxon>
        <taxon>Micromonosporales</taxon>
        <taxon>Micromonosporaceae</taxon>
    </lineage>
</organism>
<dbReference type="SMART" id="SM00749">
    <property type="entry name" value="BON"/>
    <property type="match status" value="3"/>
</dbReference>
<feature type="domain" description="BON" evidence="2">
    <location>
        <begin position="27"/>
        <end position="95"/>
    </location>
</feature>
<dbReference type="InterPro" id="IPR014004">
    <property type="entry name" value="Transpt-assoc_nodulatn_dom_bac"/>
</dbReference>
<dbReference type="Gene3D" id="3.30.1340.30">
    <property type="match status" value="3"/>
</dbReference>
<keyword evidence="3" id="KW-0032">Aminotransferase</keyword>
<dbReference type="InterPro" id="IPR051686">
    <property type="entry name" value="Lipoprotein_DolP"/>
</dbReference>
<dbReference type="KEGG" id="pfla:Pflav_040440"/>